<reference evidence="2" key="2">
    <citation type="submission" date="2015-01" db="EMBL/GenBank/DDBJ databases">
        <title>Evolutionary Origins and Diversification of the Mycorrhizal Mutualists.</title>
        <authorList>
            <consortium name="DOE Joint Genome Institute"/>
            <consortium name="Mycorrhizal Genomics Consortium"/>
            <person name="Kohler A."/>
            <person name="Kuo A."/>
            <person name="Nagy L.G."/>
            <person name="Floudas D."/>
            <person name="Copeland A."/>
            <person name="Barry K.W."/>
            <person name="Cichocki N."/>
            <person name="Veneault-Fourrey C."/>
            <person name="LaButti K."/>
            <person name="Lindquist E.A."/>
            <person name="Lipzen A."/>
            <person name="Lundell T."/>
            <person name="Morin E."/>
            <person name="Murat C."/>
            <person name="Riley R."/>
            <person name="Ohm R."/>
            <person name="Sun H."/>
            <person name="Tunlid A."/>
            <person name="Henrissat B."/>
            <person name="Grigoriev I.V."/>
            <person name="Hibbett D.S."/>
            <person name="Martin F."/>
        </authorList>
    </citation>
    <scope>NUCLEOTIDE SEQUENCE [LARGE SCALE GENOMIC DNA]</scope>
    <source>
        <strain evidence="2">F 1598</strain>
    </source>
</reference>
<dbReference type="STRING" id="765440.A0A0C3BYU7"/>
<reference evidence="1 2" key="1">
    <citation type="submission" date="2014-04" db="EMBL/GenBank/DDBJ databases">
        <authorList>
            <consortium name="DOE Joint Genome Institute"/>
            <person name="Kuo A."/>
            <person name="Tarkka M."/>
            <person name="Buscot F."/>
            <person name="Kohler A."/>
            <person name="Nagy L.G."/>
            <person name="Floudas D."/>
            <person name="Copeland A."/>
            <person name="Barry K.W."/>
            <person name="Cichocki N."/>
            <person name="Veneault-Fourrey C."/>
            <person name="LaButti K."/>
            <person name="Lindquist E.A."/>
            <person name="Lipzen A."/>
            <person name="Lundell T."/>
            <person name="Morin E."/>
            <person name="Murat C."/>
            <person name="Sun H."/>
            <person name="Tunlid A."/>
            <person name="Henrissat B."/>
            <person name="Grigoriev I.V."/>
            <person name="Hibbett D.S."/>
            <person name="Martin F."/>
            <person name="Nordberg H.P."/>
            <person name="Cantor M.N."/>
            <person name="Hua S.X."/>
        </authorList>
    </citation>
    <scope>NUCLEOTIDE SEQUENCE [LARGE SCALE GENOMIC DNA]</scope>
    <source>
        <strain evidence="1 2">F 1598</strain>
    </source>
</reference>
<name>A0A0C3BYU7_PILCF</name>
<dbReference type="InParanoid" id="A0A0C3BYU7"/>
<accession>A0A0C3BYU7</accession>
<keyword evidence="2" id="KW-1185">Reference proteome</keyword>
<evidence type="ECO:0000313" key="1">
    <source>
        <dbReference type="EMBL" id="KIM82562.1"/>
    </source>
</evidence>
<gene>
    <name evidence="1" type="ORF">PILCRDRAFT_466446</name>
</gene>
<protein>
    <recommendedName>
        <fullName evidence="3">BTB domain-containing protein</fullName>
    </recommendedName>
</protein>
<sequence length="230" mass="26659">MVKNTDPPPYGTYEEKSDSWVKSSDYYLDEGNLVILVKNTLYRVWSTSFRRHSKHFKWMLAVDQYSWSKHVADGTDDDHPLRLDLVQPYDFDCLLSVIYPPVFGEYKADSAPQWIAILDLSTRWEFDDIRRLAIKQLAGHKIEPVEKIVLEHKYKIPRQWAYEAYIDLCSRRSPLTKDEAGEVGMETAILVSQARERLEKSGRNKPKEVAKVVCLLFELTDPADATCSLQ</sequence>
<organism evidence="1 2">
    <name type="scientific">Piloderma croceum (strain F 1598)</name>
    <dbReference type="NCBI Taxonomy" id="765440"/>
    <lineage>
        <taxon>Eukaryota</taxon>
        <taxon>Fungi</taxon>
        <taxon>Dikarya</taxon>
        <taxon>Basidiomycota</taxon>
        <taxon>Agaricomycotina</taxon>
        <taxon>Agaricomycetes</taxon>
        <taxon>Agaricomycetidae</taxon>
        <taxon>Atheliales</taxon>
        <taxon>Atheliaceae</taxon>
        <taxon>Piloderma</taxon>
    </lineage>
</organism>
<dbReference type="OrthoDB" id="9997739at2759"/>
<dbReference type="AlphaFoldDB" id="A0A0C3BYU7"/>
<evidence type="ECO:0008006" key="3">
    <source>
        <dbReference type="Google" id="ProtNLM"/>
    </source>
</evidence>
<dbReference type="HOGENOM" id="CLU_047592_0_3_1"/>
<proteinExistence type="predicted"/>
<dbReference type="Proteomes" id="UP000054166">
    <property type="component" value="Unassembled WGS sequence"/>
</dbReference>
<evidence type="ECO:0000313" key="2">
    <source>
        <dbReference type="Proteomes" id="UP000054166"/>
    </source>
</evidence>
<dbReference type="EMBL" id="KN832994">
    <property type="protein sequence ID" value="KIM82562.1"/>
    <property type="molecule type" value="Genomic_DNA"/>
</dbReference>